<dbReference type="InterPro" id="IPR000719">
    <property type="entry name" value="Prot_kinase_dom"/>
</dbReference>
<dbReference type="GO" id="GO:0005524">
    <property type="term" value="F:ATP binding"/>
    <property type="evidence" value="ECO:0007669"/>
    <property type="project" value="InterPro"/>
</dbReference>
<dbReference type="Gene3D" id="1.10.510.10">
    <property type="entry name" value="Transferase(Phosphotransferase) domain 1"/>
    <property type="match status" value="1"/>
</dbReference>
<proteinExistence type="predicted"/>
<dbReference type="InterPro" id="IPR011009">
    <property type="entry name" value="Kinase-like_dom_sf"/>
</dbReference>
<dbReference type="GO" id="GO:0004672">
    <property type="term" value="F:protein kinase activity"/>
    <property type="evidence" value="ECO:0007669"/>
    <property type="project" value="InterPro"/>
</dbReference>
<name>A0A212J8Q2_9BACT</name>
<evidence type="ECO:0000259" key="2">
    <source>
        <dbReference type="PROSITE" id="PS50011"/>
    </source>
</evidence>
<organism evidence="3">
    <name type="scientific">uncultured Dysgonomonas sp</name>
    <dbReference type="NCBI Taxonomy" id="206096"/>
    <lineage>
        <taxon>Bacteria</taxon>
        <taxon>Pseudomonadati</taxon>
        <taxon>Bacteroidota</taxon>
        <taxon>Bacteroidia</taxon>
        <taxon>Bacteroidales</taxon>
        <taxon>Dysgonomonadaceae</taxon>
        <taxon>Dysgonomonas</taxon>
        <taxon>environmental samples</taxon>
    </lineage>
</organism>
<dbReference type="SUPFAM" id="SSF56112">
    <property type="entry name" value="Protein kinase-like (PK-like)"/>
    <property type="match status" value="1"/>
</dbReference>
<keyword evidence="1" id="KW-0812">Transmembrane</keyword>
<sequence length="252" mass="29978">MKTNIHINPKYKILDEFVLSIPGIFKESGEILYEDRNVIKKYNYKGLEINVKSFKVPPLINKFAYCYLRDSKAKRSYDHAIYLKTKSIGTPDPIAYIEIFKGYLFEESYYISIHENTDGTIRNILGYGSEIRNDRLLIDFIQFTANLHNNNILHKDYSPGNILYREKAGKYQFLLVDLNRMRFGKCNIISRCRSFRRLKLNKQDIPNIAETYSRLCGYHIASCFFLIYSYNILFWKIFLFKHPEVRQQIKRE</sequence>
<reference evidence="3" key="1">
    <citation type="submission" date="2016-04" db="EMBL/GenBank/DDBJ databases">
        <authorList>
            <person name="Evans L.H."/>
            <person name="Alamgir A."/>
            <person name="Owens N."/>
            <person name="Weber N.D."/>
            <person name="Virtaneva K."/>
            <person name="Barbian K."/>
            <person name="Babar A."/>
            <person name="Rosenke K."/>
        </authorList>
    </citation>
    <scope>NUCLEOTIDE SEQUENCE</scope>
    <source>
        <strain evidence="3">86-2</strain>
    </source>
</reference>
<accession>A0A212J8Q2</accession>
<dbReference type="EMBL" id="FLUL01000001">
    <property type="protein sequence ID" value="SBV95585.1"/>
    <property type="molecule type" value="Genomic_DNA"/>
</dbReference>
<keyword evidence="1" id="KW-1133">Transmembrane helix</keyword>
<dbReference type="PROSITE" id="PS00109">
    <property type="entry name" value="PROTEIN_KINASE_TYR"/>
    <property type="match status" value="1"/>
</dbReference>
<dbReference type="PROSITE" id="PS50011">
    <property type="entry name" value="PROTEIN_KINASE_DOM"/>
    <property type="match status" value="1"/>
</dbReference>
<evidence type="ECO:0000313" key="3">
    <source>
        <dbReference type="EMBL" id="SBV95585.1"/>
    </source>
</evidence>
<dbReference type="RefSeq" id="WP_296947636.1">
    <property type="nucleotide sequence ID" value="NZ_LT599021.1"/>
</dbReference>
<feature type="transmembrane region" description="Helical" evidence="1">
    <location>
        <begin position="218"/>
        <end position="240"/>
    </location>
</feature>
<evidence type="ECO:0000256" key="1">
    <source>
        <dbReference type="SAM" id="Phobius"/>
    </source>
</evidence>
<feature type="domain" description="Protein kinase" evidence="2">
    <location>
        <begin position="11"/>
        <end position="252"/>
    </location>
</feature>
<keyword evidence="1" id="KW-0472">Membrane</keyword>
<protein>
    <recommendedName>
        <fullName evidence="2">Protein kinase domain-containing protein</fullName>
    </recommendedName>
</protein>
<gene>
    <name evidence="3" type="ORF">KL86DYS2_10936</name>
</gene>
<dbReference type="AlphaFoldDB" id="A0A212J8Q2"/>
<dbReference type="InterPro" id="IPR008266">
    <property type="entry name" value="Tyr_kinase_AS"/>
</dbReference>